<accession>A0A5B7B8W5</accession>
<dbReference type="PANTHER" id="PTHR33573:SF30">
    <property type="entry name" value="CASP-LIKE PROTEIN 2C1-RELATED"/>
    <property type="match status" value="1"/>
</dbReference>
<dbReference type="AlphaFoldDB" id="A0A5B7B8W5"/>
<comment type="subunit">
    <text evidence="3 8">Homodimer and heterodimers.</text>
</comment>
<dbReference type="NCBIfam" id="TIGR01569">
    <property type="entry name" value="A_tha_TIGR01569"/>
    <property type="match status" value="1"/>
</dbReference>
<dbReference type="GO" id="GO:0005886">
    <property type="term" value="C:plasma membrane"/>
    <property type="evidence" value="ECO:0007669"/>
    <property type="project" value="UniProtKB-SubCell"/>
</dbReference>
<reference evidence="10" key="1">
    <citation type="submission" date="2019-08" db="EMBL/GenBank/DDBJ databases">
        <title>Reference gene set and small RNA set construction with multiple tissues from Davidia involucrata Baill.</title>
        <authorList>
            <person name="Yang H."/>
            <person name="Zhou C."/>
            <person name="Li G."/>
            <person name="Wang J."/>
            <person name="Gao P."/>
            <person name="Wang M."/>
            <person name="Wang R."/>
            <person name="Zhao Y."/>
        </authorList>
    </citation>
    <scope>NUCLEOTIDE SEQUENCE</scope>
    <source>
        <tissue evidence="10">Mixed with DoveR01_LX</tissue>
    </source>
</reference>
<comment type="similarity">
    <text evidence="2 8">Belongs to the Casparian strip membrane proteins (CASP) family.</text>
</comment>
<evidence type="ECO:0000259" key="9">
    <source>
        <dbReference type="Pfam" id="PF04535"/>
    </source>
</evidence>
<keyword evidence="5 8" id="KW-0812">Transmembrane</keyword>
<dbReference type="InterPro" id="IPR006459">
    <property type="entry name" value="CASP/CASPL"/>
</dbReference>
<keyword evidence="7 8" id="KW-0472">Membrane</keyword>
<feature type="transmembrane region" description="Helical" evidence="8">
    <location>
        <begin position="143"/>
        <end position="167"/>
    </location>
</feature>
<evidence type="ECO:0000313" key="10">
    <source>
        <dbReference type="EMBL" id="MPA65272.1"/>
    </source>
</evidence>
<feature type="transmembrane region" description="Helical" evidence="8">
    <location>
        <begin position="47"/>
        <end position="66"/>
    </location>
</feature>
<dbReference type="PANTHER" id="PTHR33573">
    <property type="entry name" value="CASP-LIKE PROTEIN 4A4"/>
    <property type="match status" value="1"/>
</dbReference>
<name>A0A5B7B8W5_DAVIN</name>
<comment type="caution">
    <text evidence="8">Lacks conserved residue(s) required for the propagation of feature annotation.</text>
</comment>
<organism evidence="10">
    <name type="scientific">Davidia involucrata</name>
    <name type="common">Dove tree</name>
    <dbReference type="NCBI Taxonomy" id="16924"/>
    <lineage>
        <taxon>Eukaryota</taxon>
        <taxon>Viridiplantae</taxon>
        <taxon>Streptophyta</taxon>
        <taxon>Embryophyta</taxon>
        <taxon>Tracheophyta</taxon>
        <taxon>Spermatophyta</taxon>
        <taxon>Magnoliopsida</taxon>
        <taxon>eudicotyledons</taxon>
        <taxon>Gunneridae</taxon>
        <taxon>Pentapetalae</taxon>
        <taxon>asterids</taxon>
        <taxon>Cornales</taxon>
        <taxon>Nyssaceae</taxon>
        <taxon>Davidia</taxon>
    </lineage>
</organism>
<feature type="domain" description="Casparian strip membrane protein" evidence="9">
    <location>
        <begin position="7"/>
        <end position="153"/>
    </location>
</feature>
<dbReference type="PROSITE" id="PS51257">
    <property type="entry name" value="PROKAR_LIPOPROTEIN"/>
    <property type="match status" value="1"/>
</dbReference>
<sequence>MEIVKREAFLRLLAILLLVLTACLVGFDTQTKVIFSLVVRKANFRDLNALLVLVLIDSLAAGYNLLQLVRCFITCRFKCELTAGSNINLAWLCFVLDQAAVYIVFAANSAAFEASLIAVTGASSFQWMKLCNRYTRFCIQIGGALLCGFVATLLMALLSSISAYSLFRLYSPKQFLTLKDKLWVSL</sequence>
<keyword evidence="4 8" id="KW-1003">Cell membrane</keyword>
<dbReference type="EMBL" id="GHES01034713">
    <property type="protein sequence ID" value="MPA65272.1"/>
    <property type="molecule type" value="Transcribed_RNA"/>
</dbReference>
<gene>
    <name evidence="10" type="ORF">Din_034713</name>
</gene>
<evidence type="ECO:0000256" key="4">
    <source>
        <dbReference type="ARBA" id="ARBA00022475"/>
    </source>
</evidence>
<evidence type="ECO:0000256" key="8">
    <source>
        <dbReference type="RuleBase" id="RU361233"/>
    </source>
</evidence>
<evidence type="ECO:0000256" key="6">
    <source>
        <dbReference type="ARBA" id="ARBA00022989"/>
    </source>
</evidence>
<protein>
    <recommendedName>
        <fullName evidence="8">CASP-like protein</fullName>
    </recommendedName>
</protein>
<evidence type="ECO:0000256" key="7">
    <source>
        <dbReference type="ARBA" id="ARBA00023136"/>
    </source>
</evidence>
<comment type="subcellular location">
    <subcellularLocation>
        <location evidence="1 8">Cell membrane</location>
        <topology evidence="1 8">Multi-pass membrane protein</topology>
    </subcellularLocation>
</comment>
<evidence type="ECO:0000256" key="1">
    <source>
        <dbReference type="ARBA" id="ARBA00004651"/>
    </source>
</evidence>
<evidence type="ECO:0000256" key="5">
    <source>
        <dbReference type="ARBA" id="ARBA00022692"/>
    </source>
</evidence>
<dbReference type="InterPro" id="IPR006702">
    <property type="entry name" value="CASP_dom"/>
</dbReference>
<dbReference type="Pfam" id="PF04535">
    <property type="entry name" value="CASP_dom"/>
    <property type="match status" value="1"/>
</dbReference>
<evidence type="ECO:0000256" key="2">
    <source>
        <dbReference type="ARBA" id="ARBA00007651"/>
    </source>
</evidence>
<keyword evidence="6 8" id="KW-1133">Transmembrane helix</keyword>
<feature type="transmembrane region" description="Helical" evidence="8">
    <location>
        <begin position="9"/>
        <end position="27"/>
    </location>
</feature>
<proteinExistence type="inferred from homology"/>
<evidence type="ECO:0000256" key="3">
    <source>
        <dbReference type="ARBA" id="ARBA00011489"/>
    </source>
</evidence>